<gene>
    <name evidence="1" type="ORF">E6C60_1047</name>
</gene>
<reference evidence="1 2" key="1">
    <citation type="submission" date="2019-05" db="EMBL/GenBank/DDBJ databases">
        <authorList>
            <person name="Chen C."/>
        </authorList>
    </citation>
    <scope>NUCLEOTIDE SEQUENCE [LARGE SCALE GENOMIC DNA]</scope>
    <source>
        <strain evidence="1 2">HB172198</strain>
    </source>
</reference>
<evidence type="ECO:0000313" key="1">
    <source>
        <dbReference type="EMBL" id="QCT01765.1"/>
    </source>
</evidence>
<protein>
    <submittedName>
        <fullName evidence="1">Uncharacterized protein</fullName>
    </submittedName>
</protein>
<name>A0A4P8XHC8_9BACL</name>
<keyword evidence="2" id="KW-1185">Reference proteome</keyword>
<accession>A0A4P8XHC8</accession>
<evidence type="ECO:0000313" key="2">
    <source>
        <dbReference type="Proteomes" id="UP000300879"/>
    </source>
</evidence>
<dbReference type="AlphaFoldDB" id="A0A4P8XHC8"/>
<dbReference type="KEGG" id="palo:E6C60_1047"/>
<dbReference type="Proteomes" id="UP000300879">
    <property type="component" value="Chromosome"/>
</dbReference>
<proteinExistence type="predicted"/>
<sequence>MQHFPRLIQRERLFPVSYSLQQIQLRIFGLVLLGFYFDIDGGAE</sequence>
<organism evidence="1 2">
    <name type="scientific">Paenibacillus algicola</name>
    <dbReference type="NCBI Taxonomy" id="2565926"/>
    <lineage>
        <taxon>Bacteria</taxon>
        <taxon>Bacillati</taxon>
        <taxon>Bacillota</taxon>
        <taxon>Bacilli</taxon>
        <taxon>Bacillales</taxon>
        <taxon>Paenibacillaceae</taxon>
        <taxon>Paenibacillus</taxon>
    </lineage>
</organism>
<dbReference type="EMBL" id="CP040396">
    <property type="protein sequence ID" value="QCT01765.1"/>
    <property type="molecule type" value="Genomic_DNA"/>
</dbReference>